<feature type="region of interest" description="Disordered" evidence="1">
    <location>
        <begin position="263"/>
        <end position="285"/>
    </location>
</feature>
<name>A0A9Q3K4H9_9BASI</name>
<accession>A0A9Q3K4H9</accession>
<dbReference type="AlphaFoldDB" id="A0A9Q3K4H9"/>
<proteinExistence type="predicted"/>
<comment type="caution">
    <text evidence="2">The sequence shown here is derived from an EMBL/GenBank/DDBJ whole genome shotgun (WGS) entry which is preliminary data.</text>
</comment>
<gene>
    <name evidence="2" type="ORF">O181_113959</name>
</gene>
<sequence length="285" mass="32251">MQIHDVKISHTLSAPHFENPKNNLPTSQSNPSTPSHAPTPGIRDPSNHLSHSHSLLTPPMINSLFSLMNFNQNFMSFSKHSPIDAPPRPNTKPHLKQLTHWFPGTTKQPAKGDFNFKQCSSSYSKWIDELCDNSAPFLNATKDKFYVTSSIFKLQLYEQVTAPEVQISLPFSPDPSIRNEKHPETHFVRHLIYMLQPRSFTITAWEKVIEASVSETMDEFCIPKPPVPPQAQIDEVNIYLDMISYFEGLKRPSVSPMELISMARQSPSDSNNAEESFNISSDSDQ</sequence>
<evidence type="ECO:0000256" key="1">
    <source>
        <dbReference type="SAM" id="MobiDB-lite"/>
    </source>
</evidence>
<reference evidence="2" key="1">
    <citation type="submission" date="2021-03" db="EMBL/GenBank/DDBJ databases">
        <title>Draft genome sequence of rust myrtle Austropuccinia psidii MF-1, a brazilian biotype.</title>
        <authorList>
            <person name="Quecine M.C."/>
            <person name="Pachon D.M.R."/>
            <person name="Bonatelli M.L."/>
            <person name="Correr F.H."/>
            <person name="Franceschini L.M."/>
            <person name="Leite T.F."/>
            <person name="Margarido G.R.A."/>
            <person name="Almeida C.A."/>
            <person name="Ferrarezi J.A."/>
            <person name="Labate C.A."/>
        </authorList>
    </citation>
    <scope>NUCLEOTIDE SEQUENCE</scope>
    <source>
        <strain evidence="2">MF-1</strain>
    </source>
</reference>
<dbReference type="Proteomes" id="UP000765509">
    <property type="component" value="Unassembled WGS sequence"/>
</dbReference>
<dbReference type="EMBL" id="AVOT02093759">
    <property type="protein sequence ID" value="MBW0574244.1"/>
    <property type="molecule type" value="Genomic_DNA"/>
</dbReference>
<feature type="region of interest" description="Disordered" evidence="1">
    <location>
        <begin position="1"/>
        <end position="53"/>
    </location>
</feature>
<keyword evidence="3" id="KW-1185">Reference proteome</keyword>
<protein>
    <submittedName>
        <fullName evidence="2">Uncharacterized protein</fullName>
    </submittedName>
</protein>
<feature type="compositionally biased region" description="Polar residues" evidence="1">
    <location>
        <begin position="20"/>
        <end position="36"/>
    </location>
</feature>
<evidence type="ECO:0000313" key="3">
    <source>
        <dbReference type="Proteomes" id="UP000765509"/>
    </source>
</evidence>
<organism evidence="2 3">
    <name type="scientific">Austropuccinia psidii MF-1</name>
    <dbReference type="NCBI Taxonomy" id="1389203"/>
    <lineage>
        <taxon>Eukaryota</taxon>
        <taxon>Fungi</taxon>
        <taxon>Dikarya</taxon>
        <taxon>Basidiomycota</taxon>
        <taxon>Pucciniomycotina</taxon>
        <taxon>Pucciniomycetes</taxon>
        <taxon>Pucciniales</taxon>
        <taxon>Sphaerophragmiaceae</taxon>
        <taxon>Austropuccinia</taxon>
    </lineage>
</organism>
<dbReference type="OrthoDB" id="2506917at2759"/>
<evidence type="ECO:0000313" key="2">
    <source>
        <dbReference type="EMBL" id="MBW0574244.1"/>
    </source>
</evidence>